<evidence type="ECO:0000313" key="2">
    <source>
        <dbReference type="Proteomes" id="UP000002168"/>
    </source>
</evidence>
<dbReference type="STRING" id="392500.Swoo_2888"/>
<dbReference type="AlphaFoldDB" id="B1KJX6"/>
<dbReference type="Proteomes" id="UP000002168">
    <property type="component" value="Chromosome"/>
</dbReference>
<evidence type="ECO:0000313" key="1">
    <source>
        <dbReference type="EMBL" id="ACA87163.1"/>
    </source>
</evidence>
<reference evidence="1 2" key="1">
    <citation type="submission" date="2008-02" db="EMBL/GenBank/DDBJ databases">
        <title>Complete sequence of Shewanella woodyi ATCC 51908.</title>
        <authorList>
            <consortium name="US DOE Joint Genome Institute"/>
            <person name="Copeland A."/>
            <person name="Lucas S."/>
            <person name="Lapidus A."/>
            <person name="Glavina del Rio T."/>
            <person name="Dalin E."/>
            <person name="Tice H."/>
            <person name="Bruce D."/>
            <person name="Goodwin L."/>
            <person name="Pitluck S."/>
            <person name="Sims D."/>
            <person name="Brettin T."/>
            <person name="Detter J.C."/>
            <person name="Han C."/>
            <person name="Kuske C.R."/>
            <person name="Schmutz J."/>
            <person name="Larimer F."/>
            <person name="Land M."/>
            <person name="Hauser L."/>
            <person name="Kyrpides N."/>
            <person name="Lykidis A."/>
            <person name="Zhao J.-S."/>
            <person name="Richardson P."/>
        </authorList>
    </citation>
    <scope>NUCLEOTIDE SEQUENCE [LARGE SCALE GENOMIC DNA]</scope>
    <source>
        <strain evidence="2">ATCC 51908 / MS32</strain>
    </source>
</reference>
<gene>
    <name evidence="1" type="ordered locus">Swoo_2888</name>
</gene>
<protein>
    <submittedName>
        <fullName evidence="1">Uncharacterized protein</fullName>
    </submittedName>
</protein>
<dbReference type="eggNOG" id="ENOG502ZCGV">
    <property type="taxonomic scope" value="Bacteria"/>
</dbReference>
<name>B1KJX6_SHEWM</name>
<dbReference type="EMBL" id="CP000961">
    <property type="protein sequence ID" value="ACA87163.1"/>
    <property type="molecule type" value="Genomic_DNA"/>
</dbReference>
<sequence length="131" mass="14944">MGCEPEVSDKGPALTPEQVSVGFFNAIYNDKDIKKAQEYVNEPMKEVIAHYHIASAVQRHMLNLSMTDVKLEIAEIDIDFFRKFTDDVTVIVKMHGLKGGSRWIDDRTIRLQKNGGRWEIVEILPEKGNLN</sequence>
<keyword evidence="2" id="KW-1185">Reference proteome</keyword>
<accession>B1KJX6</accession>
<dbReference type="HOGENOM" id="CLU_144715_0_0_6"/>
<organism evidence="1 2">
    <name type="scientific">Shewanella woodyi (strain ATCC 51908 / MS32)</name>
    <dbReference type="NCBI Taxonomy" id="392500"/>
    <lineage>
        <taxon>Bacteria</taxon>
        <taxon>Pseudomonadati</taxon>
        <taxon>Pseudomonadota</taxon>
        <taxon>Gammaproteobacteria</taxon>
        <taxon>Alteromonadales</taxon>
        <taxon>Shewanellaceae</taxon>
        <taxon>Shewanella</taxon>
    </lineage>
</organism>
<dbReference type="KEGG" id="swd:Swoo_2888"/>
<proteinExistence type="predicted"/>